<dbReference type="Proteomes" id="UP000595170">
    <property type="component" value="Segment"/>
</dbReference>
<feature type="region of interest" description="Disordered" evidence="1">
    <location>
        <begin position="155"/>
        <end position="179"/>
    </location>
</feature>
<protein>
    <submittedName>
        <fullName evidence="2">Uncharacterized protein</fullName>
    </submittedName>
</protein>
<name>A0A7T3PGW2_9CAUD</name>
<sequence length="179" mass="19528">MNHHLSIARQVLDTTGVMTMSKKPIYMRGTSGEVFSTQFPEYHKECEVLTRAEGERIYRDQTAASLRKWIKPGTTIYTKLESVSSSGMSRRISLYAVTPAKKGQPAQIANITGSAAVVMGRTVSDKGGISVGGCGMDMGFSLVYDFGHSLWPKGTRKPHGKRNGEPDSAGGYALKHSWL</sequence>
<organism evidence="2 3">
    <name type="scientific">Achromobacter phage vB_AchrS_AchV4</name>
    <dbReference type="NCBI Taxonomy" id="2796514"/>
    <lineage>
        <taxon>Viruses</taxon>
        <taxon>Duplodnaviria</taxon>
        <taxon>Heunggongvirae</taxon>
        <taxon>Uroviricota</taxon>
        <taxon>Caudoviricetes</taxon>
        <taxon>Casjensviridae</taxon>
        <taxon>Gediminasvirus</taxon>
        <taxon>Gediminasvirus AchV4</taxon>
    </lineage>
</organism>
<evidence type="ECO:0000256" key="1">
    <source>
        <dbReference type="SAM" id="MobiDB-lite"/>
    </source>
</evidence>
<dbReference type="EMBL" id="MW269554">
    <property type="protein sequence ID" value="QPZ53271.1"/>
    <property type="molecule type" value="Genomic_DNA"/>
</dbReference>
<evidence type="ECO:0000313" key="3">
    <source>
        <dbReference type="Proteomes" id="UP000595170"/>
    </source>
</evidence>
<reference evidence="2 3" key="1">
    <citation type="submission" date="2020-11" db="EMBL/GenBank/DDBJ databases">
        <title>Complete Genome Sequence of Achromobacter phage vB_AchrS_AchV4.</title>
        <authorList>
            <person name="Kaliniene L."/>
            <person name="Noreika A."/>
            <person name="Meskys R."/>
        </authorList>
    </citation>
    <scope>NUCLEOTIDE SEQUENCE [LARGE SCALE GENOMIC DNA]</scope>
</reference>
<accession>A0A7T3PGW2</accession>
<evidence type="ECO:0000313" key="2">
    <source>
        <dbReference type="EMBL" id="QPZ53271.1"/>
    </source>
</evidence>
<keyword evidence="3" id="KW-1185">Reference proteome</keyword>
<gene>
    <name evidence="2" type="ORF">AchV4_0054</name>
</gene>
<proteinExistence type="predicted"/>